<dbReference type="Pfam" id="PF12833">
    <property type="entry name" value="HTH_18"/>
    <property type="match status" value="1"/>
</dbReference>
<evidence type="ECO:0000313" key="5">
    <source>
        <dbReference type="EMBL" id="PZF72245.1"/>
    </source>
</evidence>
<proteinExistence type="predicted"/>
<name>A0A2W2AA25_9BACT</name>
<accession>A0A2W2AA25</accession>
<gene>
    <name evidence="5" type="ORF">DN068_15060</name>
</gene>
<evidence type="ECO:0000256" key="1">
    <source>
        <dbReference type="ARBA" id="ARBA00023015"/>
    </source>
</evidence>
<dbReference type="Gene3D" id="1.10.10.60">
    <property type="entry name" value="Homeodomain-like"/>
    <property type="match status" value="1"/>
</dbReference>
<dbReference type="AlphaFoldDB" id="A0A2W2AA25"/>
<evidence type="ECO:0000256" key="3">
    <source>
        <dbReference type="ARBA" id="ARBA00023163"/>
    </source>
</evidence>
<dbReference type="OrthoDB" id="9793451at2"/>
<dbReference type="Proteomes" id="UP000248745">
    <property type="component" value="Unassembled WGS sequence"/>
</dbReference>
<dbReference type="SMART" id="SM00342">
    <property type="entry name" value="HTH_ARAC"/>
    <property type="match status" value="1"/>
</dbReference>
<dbReference type="PRINTS" id="PR00032">
    <property type="entry name" value="HTHARAC"/>
</dbReference>
<dbReference type="SUPFAM" id="SSF51215">
    <property type="entry name" value="Regulatory protein AraC"/>
    <property type="match status" value="1"/>
</dbReference>
<dbReference type="RefSeq" id="WP_110999756.1">
    <property type="nucleotide sequence ID" value="NZ_QKTW01000019.1"/>
</dbReference>
<keyword evidence="1" id="KW-0805">Transcription regulation</keyword>
<dbReference type="InterPro" id="IPR018060">
    <property type="entry name" value="HTH_AraC"/>
</dbReference>
<dbReference type="GO" id="GO:0003700">
    <property type="term" value="F:DNA-binding transcription factor activity"/>
    <property type="evidence" value="ECO:0007669"/>
    <property type="project" value="InterPro"/>
</dbReference>
<keyword evidence="3" id="KW-0804">Transcription</keyword>
<dbReference type="GO" id="GO:0043565">
    <property type="term" value="F:sequence-specific DNA binding"/>
    <property type="evidence" value="ECO:0007669"/>
    <property type="project" value="InterPro"/>
</dbReference>
<keyword evidence="2" id="KW-0238">DNA-binding</keyword>
<sequence length="300" mass="34631">MQKPLLILSSYEYKKQFLPDINTRILYDKSHLQLYRIEHYLKEIVIPVPPYRTSFNFMVFVTKGFLRQQLESENYIVGPGQILNIKRGSITRTHELSDDIEGFYLIYESDVVTTVTLSQQDFTFFSSSPFANIPEQLHSWMTKAFELLEEELHAAATQDAVSIALFRSILLKIIAQLPHKPLAIARELEIMHKFRELVQQQHSEHKEVSFYARTLNISETYLNKCVKKATGKPPKQWINEVCILHSQILLRDMGRDIADVADSLNFQSLSHFSRMFKKVTGKSPSAFRADNTSGEQAKSV</sequence>
<dbReference type="InterPro" id="IPR037923">
    <property type="entry name" value="HTH-like"/>
</dbReference>
<keyword evidence="6" id="KW-1185">Reference proteome</keyword>
<protein>
    <submittedName>
        <fullName evidence="5">AraC family transcriptional regulator</fullName>
    </submittedName>
</protein>
<dbReference type="PROSITE" id="PS01124">
    <property type="entry name" value="HTH_ARAC_FAMILY_2"/>
    <property type="match status" value="1"/>
</dbReference>
<dbReference type="InterPro" id="IPR020449">
    <property type="entry name" value="Tscrpt_reg_AraC-type_HTH"/>
</dbReference>
<dbReference type="SUPFAM" id="SSF46689">
    <property type="entry name" value="Homeodomain-like"/>
    <property type="match status" value="1"/>
</dbReference>
<organism evidence="5 6">
    <name type="scientific">Taibaiella soli</name>
    <dbReference type="NCBI Taxonomy" id="1649169"/>
    <lineage>
        <taxon>Bacteria</taxon>
        <taxon>Pseudomonadati</taxon>
        <taxon>Bacteroidota</taxon>
        <taxon>Chitinophagia</taxon>
        <taxon>Chitinophagales</taxon>
        <taxon>Chitinophagaceae</taxon>
        <taxon>Taibaiella</taxon>
    </lineage>
</organism>
<reference evidence="5 6" key="1">
    <citation type="submission" date="2018-06" db="EMBL/GenBank/DDBJ databases">
        <title>Mucibacter soli gen. nov., sp. nov., a new member of the family Chitinophagaceae producing mucin.</title>
        <authorList>
            <person name="Kim M.-K."/>
            <person name="Park S."/>
            <person name="Kim T.-S."/>
            <person name="Joung Y."/>
            <person name="Han J.-H."/>
            <person name="Kim S.B."/>
        </authorList>
    </citation>
    <scope>NUCLEOTIDE SEQUENCE [LARGE SCALE GENOMIC DNA]</scope>
    <source>
        <strain evidence="5 6">R1-15</strain>
    </source>
</reference>
<dbReference type="EMBL" id="QKTW01000019">
    <property type="protein sequence ID" value="PZF72245.1"/>
    <property type="molecule type" value="Genomic_DNA"/>
</dbReference>
<dbReference type="PANTHER" id="PTHR43280">
    <property type="entry name" value="ARAC-FAMILY TRANSCRIPTIONAL REGULATOR"/>
    <property type="match status" value="1"/>
</dbReference>
<evidence type="ECO:0000313" key="6">
    <source>
        <dbReference type="Proteomes" id="UP000248745"/>
    </source>
</evidence>
<dbReference type="InterPro" id="IPR009057">
    <property type="entry name" value="Homeodomain-like_sf"/>
</dbReference>
<evidence type="ECO:0000256" key="2">
    <source>
        <dbReference type="ARBA" id="ARBA00023125"/>
    </source>
</evidence>
<dbReference type="PANTHER" id="PTHR43280:SF32">
    <property type="entry name" value="TRANSCRIPTIONAL REGULATORY PROTEIN"/>
    <property type="match status" value="1"/>
</dbReference>
<feature type="domain" description="HTH araC/xylS-type" evidence="4">
    <location>
        <begin position="192"/>
        <end position="290"/>
    </location>
</feature>
<evidence type="ECO:0000259" key="4">
    <source>
        <dbReference type="PROSITE" id="PS01124"/>
    </source>
</evidence>
<comment type="caution">
    <text evidence="5">The sequence shown here is derived from an EMBL/GenBank/DDBJ whole genome shotgun (WGS) entry which is preliminary data.</text>
</comment>